<proteinExistence type="predicted"/>
<dbReference type="EMBL" id="JAAGWQ010000107">
    <property type="protein sequence ID" value="KAF5666654.1"/>
    <property type="molecule type" value="Genomic_DNA"/>
</dbReference>
<protein>
    <submittedName>
        <fullName evidence="1">Heme peroxidase</fullName>
    </submittedName>
</protein>
<gene>
    <name evidence="1" type="ORF">FHETE_6153</name>
</gene>
<dbReference type="AlphaFoldDB" id="A0A8H5T6M8"/>
<evidence type="ECO:0000313" key="2">
    <source>
        <dbReference type="Proteomes" id="UP000567885"/>
    </source>
</evidence>
<keyword evidence="1" id="KW-0560">Oxidoreductase</keyword>
<keyword evidence="2" id="KW-1185">Reference proteome</keyword>
<organism evidence="1 2">
    <name type="scientific">Fusarium heterosporum</name>
    <dbReference type="NCBI Taxonomy" id="42747"/>
    <lineage>
        <taxon>Eukaryota</taxon>
        <taxon>Fungi</taxon>
        <taxon>Dikarya</taxon>
        <taxon>Ascomycota</taxon>
        <taxon>Pezizomycotina</taxon>
        <taxon>Sordariomycetes</taxon>
        <taxon>Hypocreomycetidae</taxon>
        <taxon>Hypocreales</taxon>
        <taxon>Nectriaceae</taxon>
        <taxon>Fusarium</taxon>
        <taxon>Fusarium heterosporum species complex</taxon>
    </lineage>
</organism>
<sequence length="122" mass="13985">MYNRYHNYVATQPRRVNENGRFSIPTKYQKGPLDKIDPDSDFGVLTDFLRQRAPAGIEEGLHKESESRRAPCVPITGKDGYEVRANTRLKNTNPEHILEELLKVQTAAWVGLDEDLFQTARL</sequence>
<keyword evidence="1" id="KW-0575">Peroxidase</keyword>
<reference evidence="1 2" key="1">
    <citation type="submission" date="2020-05" db="EMBL/GenBank/DDBJ databases">
        <title>Identification and distribution of gene clusters putatively required for synthesis of sphingolipid metabolism inhibitors in phylogenetically diverse species of the filamentous fungus Fusarium.</title>
        <authorList>
            <person name="Kim H.-S."/>
            <person name="Busman M."/>
            <person name="Brown D.W."/>
            <person name="Divon H."/>
            <person name="Uhlig S."/>
            <person name="Proctor R.H."/>
        </authorList>
    </citation>
    <scope>NUCLEOTIDE SEQUENCE [LARGE SCALE GENOMIC DNA]</scope>
    <source>
        <strain evidence="1 2">NRRL 20693</strain>
    </source>
</reference>
<evidence type="ECO:0000313" key="1">
    <source>
        <dbReference type="EMBL" id="KAF5666654.1"/>
    </source>
</evidence>
<dbReference type="GO" id="GO:0004601">
    <property type="term" value="F:peroxidase activity"/>
    <property type="evidence" value="ECO:0007669"/>
    <property type="project" value="UniProtKB-KW"/>
</dbReference>
<name>A0A8H5T6M8_FUSHE</name>
<comment type="caution">
    <text evidence="1">The sequence shown here is derived from an EMBL/GenBank/DDBJ whole genome shotgun (WGS) entry which is preliminary data.</text>
</comment>
<accession>A0A8H5T6M8</accession>
<dbReference type="Proteomes" id="UP000567885">
    <property type="component" value="Unassembled WGS sequence"/>
</dbReference>